<sequence>MSPTKKTTAANPNVSTHRMKYLQLAEHINHLIETNKLKINDRLPSLNQLTEQLKISKETALKGLNYLLEKGIIEAEYRKGYYVKKKKQYHPYRICLILDKMNVLRDRIYHSFLETIKDKADVDVYFHHHNFKVFEKLIDENLPNYTHFVITTFLHGNTAEVLNRIPSQKRIIIDYQEKNLDGDYTCIYQDYRTDIQESLTELLPQLEKYSRLVLVAPLEAFHAKEVIAGFELFSKLNSKRHTIVNEIDASFAKKGDAYITFSRYDQDDVTLIKIARKKGWKLGKDIGLLSYNDTAVKEVLEDGITVISTDFNKMGEETAKAILKKEVVKMRDPAKVILRNSL</sequence>
<keyword evidence="2" id="KW-0238">DNA-binding</keyword>
<evidence type="ECO:0000256" key="2">
    <source>
        <dbReference type="ARBA" id="ARBA00023125"/>
    </source>
</evidence>
<dbReference type="PANTHER" id="PTHR38445">
    <property type="entry name" value="HTH-TYPE TRANSCRIPTIONAL REPRESSOR YTRA"/>
    <property type="match status" value="1"/>
</dbReference>
<evidence type="ECO:0000313" key="6">
    <source>
        <dbReference type="Proteomes" id="UP000219281"/>
    </source>
</evidence>
<dbReference type="SMART" id="SM00345">
    <property type="entry name" value="HTH_GNTR"/>
    <property type="match status" value="1"/>
</dbReference>
<dbReference type="SUPFAM" id="SSF53822">
    <property type="entry name" value="Periplasmic binding protein-like I"/>
    <property type="match status" value="1"/>
</dbReference>
<keyword evidence="1" id="KW-0805">Transcription regulation</keyword>
<evidence type="ECO:0000256" key="1">
    <source>
        <dbReference type="ARBA" id="ARBA00023015"/>
    </source>
</evidence>
<dbReference type="EMBL" id="OCMT01000001">
    <property type="protein sequence ID" value="SOD12782.1"/>
    <property type="molecule type" value="Genomic_DNA"/>
</dbReference>
<dbReference type="GO" id="GO:0003677">
    <property type="term" value="F:DNA binding"/>
    <property type="evidence" value="ECO:0007669"/>
    <property type="project" value="UniProtKB-KW"/>
</dbReference>
<dbReference type="Pfam" id="PF00392">
    <property type="entry name" value="GntR"/>
    <property type="match status" value="1"/>
</dbReference>
<name>A0A285ZT18_9SPHI</name>
<reference evidence="6" key="1">
    <citation type="submission" date="2017-09" db="EMBL/GenBank/DDBJ databases">
        <authorList>
            <person name="Varghese N."/>
            <person name="Submissions S."/>
        </authorList>
    </citation>
    <scope>NUCLEOTIDE SEQUENCE [LARGE SCALE GENOMIC DNA]</scope>
    <source>
        <strain evidence="6">CGMCC 1.12803</strain>
    </source>
</reference>
<dbReference type="InterPro" id="IPR036390">
    <property type="entry name" value="WH_DNA-bd_sf"/>
</dbReference>
<evidence type="ECO:0000313" key="5">
    <source>
        <dbReference type="EMBL" id="SOD12782.1"/>
    </source>
</evidence>
<dbReference type="InterPro" id="IPR028082">
    <property type="entry name" value="Peripla_BP_I"/>
</dbReference>
<gene>
    <name evidence="5" type="ORF">SAMN06297358_0847</name>
</gene>
<keyword evidence="6" id="KW-1185">Reference proteome</keyword>
<dbReference type="Gene3D" id="3.40.50.2300">
    <property type="match status" value="2"/>
</dbReference>
<evidence type="ECO:0000259" key="4">
    <source>
        <dbReference type="PROSITE" id="PS50949"/>
    </source>
</evidence>
<dbReference type="RefSeq" id="WP_240775015.1">
    <property type="nucleotide sequence ID" value="NZ_OCMT01000001.1"/>
</dbReference>
<feature type="domain" description="HTH gntR-type" evidence="4">
    <location>
        <begin position="18"/>
        <end position="86"/>
    </location>
</feature>
<keyword evidence="3" id="KW-0804">Transcription</keyword>
<dbReference type="PROSITE" id="PS50949">
    <property type="entry name" value="HTH_GNTR"/>
    <property type="match status" value="1"/>
</dbReference>
<dbReference type="PANTHER" id="PTHR38445:SF10">
    <property type="entry name" value="GNTR-FAMILY TRANSCRIPTIONAL REGULATOR"/>
    <property type="match status" value="1"/>
</dbReference>
<dbReference type="AlphaFoldDB" id="A0A285ZT18"/>
<organism evidence="5 6">
    <name type="scientific">Pedobacter xixiisoli</name>
    <dbReference type="NCBI Taxonomy" id="1476464"/>
    <lineage>
        <taxon>Bacteria</taxon>
        <taxon>Pseudomonadati</taxon>
        <taxon>Bacteroidota</taxon>
        <taxon>Sphingobacteriia</taxon>
        <taxon>Sphingobacteriales</taxon>
        <taxon>Sphingobacteriaceae</taxon>
        <taxon>Pedobacter</taxon>
    </lineage>
</organism>
<dbReference type="CDD" id="cd07377">
    <property type="entry name" value="WHTH_GntR"/>
    <property type="match status" value="1"/>
</dbReference>
<dbReference type="SUPFAM" id="SSF46785">
    <property type="entry name" value="Winged helix' DNA-binding domain"/>
    <property type="match status" value="1"/>
</dbReference>
<dbReference type="GO" id="GO:0003700">
    <property type="term" value="F:DNA-binding transcription factor activity"/>
    <property type="evidence" value="ECO:0007669"/>
    <property type="project" value="InterPro"/>
</dbReference>
<dbReference type="Gene3D" id="1.10.10.10">
    <property type="entry name" value="Winged helix-like DNA-binding domain superfamily/Winged helix DNA-binding domain"/>
    <property type="match status" value="1"/>
</dbReference>
<proteinExistence type="predicted"/>
<evidence type="ECO:0000256" key="3">
    <source>
        <dbReference type="ARBA" id="ARBA00023163"/>
    </source>
</evidence>
<protein>
    <submittedName>
        <fullName evidence="5">Transcriptional regulator, GntR family</fullName>
    </submittedName>
</protein>
<accession>A0A285ZT18</accession>
<dbReference type="InterPro" id="IPR000524">
    <property type="entry name" value="Tscrpt_reg_HTH_GntR"/>
</dbReference>
<dbReference type="InterPro" id="IPR036388">
    <property type="entry name" value="WH-like_DNA-bd_sf"/>
</dbReference>
<dbReference type="Proteomes" id="UP000219281">
    <property type="component" value="Unassembled WGS sequence"/>
</dbReference>